<dbReference type="Gene3D" id="2.60.120.260">
    <property type="entry name" value="Galactose-binding domain-like"/>
    <property type="match status" value="1"/>
</dbReference>
<dbReference type="InterPro" id="IPR029044">
    <property type="entry name" value="Nucleotide-diphossugar_trans"/>
</dbReference>
<evidence type="ECO:0000256" key="3">
    <source>
        <dbReference type="ARBA" id="ARBA00022679"/>
    </source>
</evidence>
<evidence type="ECO:0000256" key="2">
    <source>
        <dbReference type="ARBA" id="ARBA00022676"/>
    </source>
</evidence>
<protein>
    <submittedName>
        <fullName evidence="6">Protein N-acetylglucosaminyltransferase</fullName>
    </submittedName>
</protein>
<dbReference type="SUPFAM" id="SSF53448">
    <property type="entry name" value="Nucleotide-diphospho-sugar transferases"/>
    <property type="match status" value="1"/>
</dbReference>
<dbReference type="Gene3D" id="3.40.50.2000">
    <property type="entry name" value="Glycogen Phosphorylase B"/>
    <property type="match status" value="1"/>
</dbReference>
<sequence>MGCLAVALWLLALPALCSGEDEAARERLAAAAAAHERGDFASALAAAEAACGLCAGGACAASRAAHAEHTRGVVLASLGRKTDAAAAFEACLARDAAHGHAGGGARAPRHYDLGDAAAARGAYAAALASPAAADGCAGPCLGRLGLLNDRCALDALGNVSGAVDLWRKARDLGVGVFQPVASLAHHEGYRGNISGARALYEEALAIALAPGGEGRDHADSVLPHIYDDGDHMDRVWVAYTEALRRLLRAPTLRIVDPLHSTGSGALGYYLEYVGYADLPPPEQEKGAKFPISKAPISAVFHSPPRRLLARVYWRGARSDLAWRAPFLDAPRAPGKLRVGFLSAFFFTHSVGLLTAGVVETLDRSRFTVAVLHVAGEPEDELTAKLRGAADVYARVPAGSLDAARRAVAALELDVLVFCEVGMNTMTYFLTFARLARRSALFWGHAVTSGVARSDGEAAGAAGAAGGVDYFVSSELFEARGDAAGGQDDYSETLWLMEGLTTRFPWPVDPDPDLEIADVIAAPRRRLYLVPQTLYKLHPDFDALIAGVLREDGDALVAMPEAQLGEWTAALADRWARSIPEDVRARVVFFRRLDFREFVKLAQLADVVLDPFPVGGGRSSLEILSTGTPIVLLEPRTSVLQLTRGMYELMGDPCPACVTQTPEAFVAAAVRVAKFDSAQIRARILERRGVLYENDGVTREWEAFLAHVAAAPRPAGPGRRAIFAREALAAAGAPGYAPRDFGWELAPGGAVAAPDVSRCAYAVKLNHPDPKTGVETHYLVAVRDGEDPAAVAESLGDHIGAEDVKRRWLAALLQHGANGGGSRSLGAAPFSLPGGAAAAVDVREGDDLHQAAAWFALRRGLDDGAVDQVAAELKRRFPGHGGAPWLAARARATPVVVVDDASSPEDRAAMAAAFPAFDFLYKSPAHKGHARSMNALLRVVETPYLLYLEDDWLAVDGAAPRDVVGDALAVLEAAAEPLVQVLLNDQSSRACAYAARDGCDAVGAAGWPRATPGGVAYRLHDFGTVEPGHAFTYWPGFTLNPALWDLRALACAFFDVLGEAPVFDPDDAEFERSFSLKARDAGLRVAYLPRVTLAHIGVDESAYALNNVSRPWDGHVAGGLKSERRGPRFRALGRRPGVSATPLASSQAMKIATMSAMIALIVGFRAALFAEGVSDQCEFLPPLIPQGGSLASRARCCELLPDADACSVSSQYADEYNCRNTLDGEYDEDGGWYARQTTDQWIAYDLKETHTVTGVCLGPRRQRVRRGRRGAARARRVAPRRARRVVARPQARRAARRRGRPLELHRDYRANAVGGTMYAQALLACLEAFEAPSGARRVCAVFGDGALDDLVGSSTSMTSAGEYWDGVYSDTQPNYGDSKAVYDFCAAHDDDLAECSVPHLALYVRGFRLGECHNRGPAAGH</sequence>
<dbReference type="SUPFAM" id="SSF49785">
    <property type="entry name" value="Galactose-binding domain-like"/>
    <property type="match status" value="1"/>
</dbReference>
<keyword evidence="7" id="KW-1185">Reference proteome</keyword>
<organism evidence="6 7">
    <name type="scientific">Aureococcus anophagefferens</name>
    <name type="common">Harmful bloom alga</name>
    <dbReference type="NCBI Taxonomy" id="44056"/>
    <lineage>
        <taxon>Eukaryota</taxon>
        <taxon>Sar</taxon>
        <taxon>Stramenopiles</taxon>
        <taxon>Ochrophyta</taxon>
        <taxon>Pelagophyceae</taxon>
        <taxon>Pelagomonadales</taxon>
        <taxon>Pelagomonadaceae</taxon>
        <taxon>Aureococcus</taxon>
    </lineage>
</organism>
<accession>A0ABR1FT95</accession>
<evidence type="ECO:0000256" key="1">
    <source>
        <dbReference type="ARBA" id="ARBA00004922"/>
    </source>
</evidence>
<evidence type="ECO:0000313" key="7">
    <source>
        <dbReference type="Proteomes" id="UP001363151"/>
    </source>
</evidence>
<dbReference type="EMBL" id="JBBJCI010000231">
    <property type="protein sequence ID" value="KAK7237886.1"/>
    <property type="molecule type" value="Genomic_DNA"/>
</dbReference>
<keyword evidence="5" id="KW-0732">Signal</keyword>
<evidence type="ECO:0000313" key="6">
    <source>
        <dbReference type="EMBL" id="KAK7237886.1"/>
    </source>
</evidence>
<dbReference type="Proteomes" id="UP001363151">
    <property type="component" value="Unassembled WGS sequence"/>
</dbReference>
<dbReference type="Gene3D" id="3.40.50.11380">
    <property type="match status" value="1"/>
</dbReference>
<dbReference type="Gene3D" id="1.25.40.10">
    <property type="entry name" value="Tetratricopeptide repeat domain"/>
    <property type="match status" value="1"/>
</dbReference>
<dbReference type="InterPro" id="IPR008979">
    <property type="entry name" value="Galactose-bd-like_sf"/>
</dbReference>
<feature type="chain" id="PRO_5045716959" evidence="5">
    <location>
        <begin position="20"/>
        <end position="1420"/>
    </location>
</feature>
<proteinExistence type="predicted"/>
<gene>
    <name evidence="6" type="ORF">SO694_00022354</name>
</gene>
<dbReference type="InterPro" id="IPR011990">
    <property type="entry name" value="TPR-like_helical_dom_sf"/>
</dbReference>
<comment type="pathway">
    <text evidence="1">Protein modification; protein glycosylation.</text>
</comment>
<name>A0ABR1FT95_AURAN</name>
<dbReference type="InterPro" id="IPR051939">
    <property type="entry name" value="Glycosyltr_41/O-GlcNAc_trsf"/>
</dbReference>
<comment type="caution">
    <text evidence="6">The sequence shown here is derived from an EMBL/GenBank/DDBJ whole genome shotgun (WGS) entry which is preliminary data.</text>
</comment>
<keyword evidence="3" id="KW-0808">Transferase</keyword>
<reference evidence="6 7" key="1">
    <citation type="submission" date="2024-03" db="EMBL/GenBank/DDBJ databases">
        <title>Aureococcus anophagefferens CCMP1851 and Kratosvirus quantuckense: Draft genome of a second virus-susceptible host strain in the model system.</title>
        <authorList>
            <person name="Chase E."/>
            <person name="Truchon A.R."/>
            <person name="Schepens W."/>
            <person name="Wilhelm S.W."/>
        </authorList>
    </citation>
    <scope>NUCLEOTIDE SEQUENCE [LARGE SCALE GENOMIC DNA]</scope>
    <source>
        <strain evidence="6 7">CCMP1851</strain>
    </source>
</reference>
<evidence type="ECO:0000256" key="4">
    <source>
        <dbReference type="SAM" id="MobiDB-lite"/>
    </source>
</evidence>
<feature type="region of interest" description="Disordered" evidence="4">
    <location>
        <begin position="1266"/>
        <end position="1298"/>
    </location>
</feature>
<keyword evidence="2 6" id="KW-0328">Glycosyltransferase</keyword>
<dbReference type="PANTHER" id="PTHR44835:SF1">
    <property type="entry name" value="PROTEIN O-GLCNAC TRANSFERASE"/>
    <property type="match status" value="1"/>
</dbReference>
<dbReference type="PANTHER" id="PTHR44835">
    <property type="entry name" value="UDP-N-ACETYLGLUCOSAMINE--PEPTIDE N-ACETYLGLUCOSAMINYLTRANSFERASE SPINDLY-RELATED"/>
    <property type="match status" value="1"/>
</dbReference>
<feature type="signal peptide" evidence="5">
    <location>
        <begin position="1"/>
        <end position="19"/>
    </location>
</feature>
<dbReference type="GO" id="GO:0016757">
    <property type="term" value="F:glycosyltransferase activity"/>
    <property type="evidence" value="ECO:0007669"/>
    <property type="project" value="UniProtKB-KW"/>
</dbReference>
<evidence type="ECO:0000256" key="5">
    <source>
        <dbReference type="SAM" id="SignalP"/>
    </source>
</evidence>